<protein>
    <submittedName>
        <fullName evidence="1">Uncharacterized protein</fullName>
    </submittedName>
</protein>
<name>A0A368JF26_9BACT</name>
<evidence type="ECO:0000313" key="1">
    <source>
        <dbReference type="EMBL" id="RCR66260.1"/>
    </source>
</evidence>
<dbReference type="Proteomes" id="UP000253383">
    <property type="component" value="Unassembled WGS sequence"/>
</dbReference>
<dbReference type="EMBL" id="QOWE01000029">
    <property type="protein sequence ID" value="RCR66260.1"/>
    <property type="molecule type" value="Genomic_DNA"/>
</dbReference>
<reference evidence="1 2" key="1">
    <citation type="submission" date="2018-07" db="EMBL/GenBank/DDBJ databases">
        <title>Genome analysis of Larkinella rosea.</title>
        <authorList>
            <person name="Zhou Z."/>
            <person name="Wang G."/>
        </authorList>
    </citation>
    <scope>NUCLEOTIDE SEQUENCE [LARGE SCALE GENOMIC DNA]</scope>
    <source>
        <strain evidence="2">zzj9</strain>
    </source>
</reference>
<organism evidence="1 2">
    <name type="scientific">Larkinella punicea</name>
    <dbReference type="NCBI Taxonomy" id="2315727"/>
    <lineage>
        <taxon>Bacteria</taxon>
        <taxon>Pseudomonadati</taxon>
        <taxon>Bacteroidota</taxon>
        <taxon>Cytophagia</taxon>
        <taxon>Cytophagales</taxon>
        <taxon>Spirosomataceae</taxon>
        <taxon>Larkinella</taxon>
    </lineage>
</organism>
<evidence type="ECO:0000313" key="2">
    <source>
        <dbReference type="Proteomes" id="UP000253383"/>
    </source>
</evidence>
<gene>
    <name evidence="1" type="ORF">DUE52_27365</name>
</gene>
<comment type="caution">
    <text evidence="1">The sequence shown here is derived from an EMBL/GenBank/DDBJ whole genome shotgun (WGS) entry which is preliminary data.</text>
</comment>
<accession>A0A368JF26</accession>
<keyword evidence="2" id="KW-1185">Reference proteome</keyword>
<dbReference type="AlphaFoldDB" id="A0A368JF26"/>
<sequence>MRFNFCKVANIIGLTAIENRETGFDRFFREKLCLFLGFKKNALLIQNAPKPVVIRSVTLTIFVIHVTASF</sequence>
<proteinExistence type="predicted"/>